<evidence type="ECO:0000313" key="3">
    <source>
        <dbReference type="EMBL" id="MFD2555067.1"/>
    </source>
</evidence>
<reference evidence="4" key="1">
    <citation type="journal article" date="2019" name="Int. J. Syst. Evol. Microbiol.">
        <title>The Global Catalogue of Microorganisms (GCM) 10K type strain sequencing project: providing services to taxonomists for standard genome sequencing and annotation.</title>
        <authorList>
            <consortium name="The Broad Institute Genomics Platform"/>
            <consortium name="The Broad Institute Genome Sequencing Center for Infectious Disease"/>
            <person name="Wu L."/>
            <person name="Ma J."/>
        </authorList>
    </citation>
    <scope>NUCLEOTIDE SEQUENCE [LARGE SCALE GENOMIC DNA]</scope>
    <source>
        <strain evidence="4">KCTC 52298</strain>
    </source>
</reference>
<accession>A0ABW5L1H3</accession>
<proteinExistence type="predicted"/>
<gene>
    <name evidence="3" type="ORF">ACFSQW_11740</name>
</gene>
<comment type="caution">
    <text evidence="3">The sequence shown here is derived from an EMBL/GenBank/DDBJ whole genome shotgun (WGS) entry which is preliminary data.</text>
</comment>
<dbReference type="CDD" id="cd00093">
    <property type="entry name" value="HTH_XRE"/>
    <property type="match status" value="1"/>
</dbReference>
<dbReference type="InterPro" id="IPR001387">
    <property type="entry name" value="Cro/C1-type_HTH"/>
</dbReference>
<dbReference type="SUPFAM" id="SSF47413">
    <property type="entry name" value="lambda repressor-like DNA-binding domains"/>
    <property type="match status" value="1"/>
</dbReference>
<dbReference type="SMART" id="SM00530">
    <property type="entry name" value="HTH_XRE"/>
    <property type="match status" value="1"/>
</dbReference>
<keyword evidence="4" id="KW-1185">Reference proteome</keyword>
<dbReference type="Proteomes" id="UP001597440">
    <property type="component" value="Unassembled WGS sequence"/>
</dbReference>
<evidence type="ECO:0000256" key="1">
    <source>
        <dbReference type="ARBA" id="ARBA00023125"/>
    </source>
</evidence>
<dbReference type="PANTHER" id="PTHR46797">
    <property type="entry name" value="HTH-TYPE TRANSCRIPTIONAL REGULATOR"/>
    <property type="match status" value="1"/>
</dbReference>
<organism evidence="3 4">
    <name type="scientific">Sphingobacterium tabacisoli</name>
    <dbReference type="NCBI Taxonomy" id="2044855"/>
    <lineage>
        <taxon>Bacteria</taxon>
        <taxon>Pseudomonadati</taxon>
        <taxon>Bacteroidota</taxon>
        <taxon>Sphingobacteriia</taxon>
        <taxon>Sphingobacteriales</taxon>
        <taxon>Sphingobacteriaceae</taxon>
        <taxon>Sphingobacterium</taxon>
    </lineage>
</organism>
<feature type="domain" description="HTH cro/C1-type" evidence="2">
    <location>
        <begin position="17"/>
        <end position="71"/>
    </location>
</feature>
<dbReference type="PANTHER" id="PTHR46797:SF1">
    <property type="entry name" value="METHYLPHOSPHONATE SYNTHASE"/>
    <property type="match status" value="1"/>
</dbReference>
<protein>
    <submittedName>
        <fullName evidence="3">Helix-turn-helix domain-containing protein</fullName>
    </submittedName>
</protein>
<dbReference type="Gene3D" id="1.10.260.40">
    <property type="entry name" value="lambda repressor-like DNA-binding domains"/>
    <property type="match status" value="1"/>
</dbReference>
<sequence length="76" mass="8614">MEEMSSSEFKIKLGERILKLRSSLDLSQEQLAHSIGKDKQFINRYEVHGANPTAFTLVKLAKALKVTTCELLDFSE</sequence>
<dbReference type="Pfam" id="PF01381">
    <property type="entry name" value="HTH_3"/>
    <property type="match status" value="1"/>
</dbReference>
<name>A0ABW5L1H3_9SPHI</name>
<dbReference type="InterPro" id="IPR050807">
    <property type="entry name" value="TransReg_Diox_bact_type"/>
</dbReference>
<evidence type="ECO:0000313" key="4">
    <source>
        <dbReference type="Proteomes" id="UP001597440"/>
    </source>
</evidence>
<dbReference type="InterPro" id="IPR010982">
    <property type="entry name" value="Lambda_DNA-bd_dom_sf"/>
</dbReference>
<keyword evidence="1" id="KW-0238">DNA-binding</keyword>
<dbReference type="PROSITE" id="PS50943">
    <property type="entry name" value="HTH_CROC1"/>
    <property type="match status" value="1"/>
</dbReference>
<dbReference type="EMBL" id="JBHULD010000014">
    <property type="protein sequence ID" value="MFD2555067.1"/>
    <property type="molecule type" value="Genomic_DNA"/>
</dbReference>
<evidence type="ECO:0000259" key="2">
    <source>
        <dbReference type="PROSITE" id="PS50943"/>
    </source>
</evidence>